<dbReference type="InterPro" id="IPR010656">
    <property type="entry name" value="DctM"/>
</dbReference>
<evidence type="ECO:0000256" key="1">
    <source>
        <dbReference type="SAM" id="Phobius"/>
    </source>
</evidence>
<organism evidence="3 4">
    <name type="scientific">Thermaerobacter composti</name>
    <dbReference type="NCBI Taxonomy" id="554949"/>
    <lineage>
        <taxon>Bacteria</taxon>
        <taxon>Bacillati</taxon>
        <taxon>Bacillota</taxon>
        <taxon>Clostridia</taxon>
        <taxon>Eubacteriales</taxon>
        <taxon>Clostridiales Family XVII. Incertae Sedis</taxon>
        <taxon>Thermaerobacter</taxon>
    </lineage>
</organism>
<evidence type="ECO:0000259" key="2">
    <source>
        <dbReference type="Pfam" id="PF06808"/>
    </source>
</evidence>
<dbReference type="PANTHER" id="PTHR43849">
    <property type="entry name" value="BLL3936 PROTEIN"/>
    <property type="match status" value="1"/>
</dbReference>
<keyword evidence="1" id="KW-0812">Transmembrane</keyword>
<dbReference type="PANTHER" id="PTHR43849:SF2">
    <property type="entry name" value="BLL3936 PROTEIN"/>
    <property type="match status" value="1"/>
</dbReference>
<reference evidence="3 4" key="1">
    <citation type="submission" date="2023-08" db="EMBL/GenBank/DDBJ databases">
        <title>Genome sequence of Thermaerobacter compostii strain Ins1, a spore-forming filamentous bacterium isolated from a deep geothermal reservoir.</title>
        <authorList>
            <person name="Bregnard D."/>
            <person name="Gonzalez D."/>
            <person name="Junier P."/>
        </authorList>
    </citation>
    <scope>NUCLEOTIDE SEQUENCE [LARGE SCALE GENOMIC DNA]</scope>
    <source>
        <strain evidence="3 4">Ins1</strain>
    </source>
</reference>
<feature type="transmembrane region" description="Helical" evidence="1">
    <location>
        <begin position="51"/>
        <end position="75"/>
    </location>
</feature>
<accession>A0ABZ0QS36</accession>
<keyword evidence="1" id="KW-0472">Membrane</keyword>
<dbReference type="Pfam" id="PF06808">
    <property type="entry name" value="DctM"/>
    <property type="match status" value="1"/>
</dbReference>
<feature type="domain" description="TRAP C4-dicarboxylate transport system permease DctM subunit" evidence="2">
    <location>
        <begin position="3"/>
        <end position="102"/>
    </location>
</feature>
<keyword evidence="4" id="KW-1185">Reference proteome</keyword>
<protein>
    <submittedName>
        <fullName evidence="3">TRAP transporter large permease subunit</fullName>
    </submittedName>
</protein>
<evidence type="ECO:0000313" key="3">
    <source>
        <dbReference type="EMBL" id="WPD20321.1"/>
    </source>
</evidence>
<keyword evidence="1" id="KW-1133">Transmembrane helix</keyword>
<name>A0ABZ0QS36_9FIRM</name>
<proteinExistence type="predicted"/>
<sequence>MPTLILAALVLMLLGLALPITASYIVAAVTVAPALVQVGLPEPAAHMFTFYYAVLSEVSPPTALSCFAVSAITGGNPFRTMWLTWRYALPAFLVPFLFTLSPTGVNLLWDGPWPGVLLASVTAVAGLAALVAGVAGWVRGPARWPERLLLVGGGLALMYPGSRGDLTGLLLAAAGLVAHLAARRPRAPAPSA</sequence>
<evidence type="ECO:0000313" key="4">
    <source>
        <dbReference type="Proteomes" id="UP001304683"/>
    </source>
</evidence>
<gene>
    <name evidence="3" type="ORF">Q5761_10890</name>
</gene>
<dbReference type="EMBL" id="CP132508">
    <property type="protein sequence ID" value="WPD20321.1"/>
    <property type="molecule type" value="Genomic_DNA"/>
</dbReference>
<feature type="transmembrane region" description="Helical" evidence="1">
    <location>
        <begin position="115"/>
        <end position="137"/>
    </location>
</feature>
<dbReference type="Proteomes" id="UP001304683">
    <property type="component" value="Chromosome"/>
</dbReference>
<feature type="transmembrane region" description="Helical" evidence="1">
    <location>
        <begin position="87"/>
        <end position="109"/>
    </location>
</feature>